<dbReference type="PANTHER" id="PTHR35897:SF1">
    <property type="entry name" value="METHYLTRANSFERASE AUSD"/>
    <property type="match status" value="1"/>
</dbReference>
<dbReference type="Proteomes" id="UP000595662">
    <property type="component" value="Chromosome 1"/>
</dbReference>
<organism evidence="5 6">
    <name type="scientific">Penicillium digitatum</name>
    <name type="common">Green mold</name>
    <dbReference type="NCBI Taxonomy" id="36651"/>
    <lineage>
        <taxon>Eukaryota</taxon>
        <taxon>Fungi</taxon>
        <taxon>Dikarya</taxon>
        <taxon>Ascomycota</taxon>
        <taxon>Pezizomycotina</taxon>
        <taxon>Eurotiomycetes</taxon>
        <taxon>Eurotiomycetidae</taxon>
        <taxon>Eurotiales</taxon>
        <taxon>Aspergillaceae</taxon>
        <taxon>Penicillium</taxon>
    </lineage>
</organism>
<evidence type="ECO:0000313" key="6">
    <source>
        <dbReference type="Proteomes" id="UP000595662"/>
    </source>
</evidence>
<dbReference type="EMBL" id="CP060774">
    <property type="protein sequence ID" value="QQK40506.1"/>
    <property type="molecule type" value="Genomic_DNA"/>
</dbReference>
<name>A0A7T7BI41_PENDI</name>
<dbReference type="GeneID" id="26236427"/>
<dbReference type="GO" id="GO:0016740">
    <property type="term" value="F:transferase activity"/>
    <property type="evidence" value="ECO:0007669"/>
    <property type="project" value="UniProtKB-KW"/>
</dbReference>
<keyword evidence="2" id="KW-0808">Transferase</keyword>
<reference evidence="5 6" key="1">
    <citation type="submission" date="2020-08" db="EMBL/GenBank/DDBJ databases">
        <title>The completed genome sequence of the pathogenic ascomycete fungus Penicillium digitatum.</title>
        <authorList>
            <person name="Wang M."/>
        </authorList>
    </citation>
    <scope>NUCLEOTIDE SEQUENCE [LARGE SCALE GENOMIC DNA]</scope>
    <source>
        <strain evidence="5 6">PdW03</strain>
    </source>
</reference>
<evidence type="ECO:0000256" key="3">
    <source>
        <dbReference type="ARBA" id="ARBA00022691"/>
    </source>
</evidence>
<dbReference type="RefSeq" id="XP_065955868.1">
    <property type="nucleotide sequence ID" value="XM_066100468.1"/>
</dbReference>
<protein>
    <submittedName>
        <fullName evidence="5">Rad4 transglutaminase-like domain family protein</fullName>
    </submittedName>
</protein>
<dbReference type="Gene3D" id="3.40.50.150">
    <property type="entry name" value="Vaccinia Virus protein VP39"/>
    <property type="match status" value="1"/>
</dbReference>
<gene>
    <name evidence="5" type="ORF">Pdw03_3360</name>
</gene>
<proteinExistence type="inferred from homology"/>
<dbReference type="VEuPathDB" id="FungiDB:PDIP_81110"/>
<dbReference type="InterPro" id="IPR051654">
    <property type="entry name" value="Meroterpenoid_MTases"/>
</dbReference>
<evidence type="ECO:0000256" key="4">
    <source>
        <dbReference type="ARBA" id="ARBA00038314"/>
    </source>
</evidence>
<dbReference type="SUPFAM" id="SSF53335">
    <property type="entry name" value="S-adenosyl-L-methionine-dependent methyltransferases"/>
    <property type="match status" value="1"/>
</dbReference>
<accession>A0A7T7BI41</accession>
<keyword evidence="3" id="KW-0949">S-adenosyl-L-methionine</keyword>
<dbReference type="InterPro" id="IPR029063">
    <property type="entry name" value="SAM-dependent_MTases_sf"/>
</dbReference>
<evidence type="ECO:0000313" key="5">
    <source>
        <dbReference type="EMBL" id="QQK40506.1"/>
    </source>
</evidence>
<dbReference type="PANTHER" id="PTHR35897">
    <property type="entry name" value="METHYLTRANSFERASE AUSD"/>
    <property type="match status" value="1"/>
</dbReference>
<sequence length="304" mass="34186">MADPATPGWYQSNVTTIDPEARSLLEEYSGFQSDEVLPHVLALVGTMQSMILQQTNALETPNQRDEAFKIFPYPCIGQMRFLSCHLARLPFYPRVLARLQAHASAGFLDAGCCVGQELRYMVHRANIPARNLYGFDLESGFFDLGYKLFRDDATKFPATLLPADLGTKDAEWETSPVVDTMRGKIDVVWAGSLLHFWDHEGQVQSLLRLIGLCREGEGVILCGRQMGSVLAGEYEMTGLLETHHYRHNVESLKGLWFDIQQRTGQKWDIEGSLEVGETTTKMQGMSFVDSNARVIWWCATRLSG</sequence>
<comment type="pathway">
    <text evidence="1">Secondary metabolite biosynthesis.</text>
</comment>
<evidence type="ECO:0000256" key="2">
    <source>
        <dbReference type="ARBA" id="ARBA00022679"/>
    </source>
</evidence>
<evidence type="ECO:0000256" key="1">
    <source>
        <dbReference type="ARBA" id="ARBA00005179"/>
    </source>
</evidence>
<comment type="similarity">
    <text evidence="4">Belongs to the class I-like SAM-binding methyltransferase superfamily.</text>
</comment>
<dbReference type="AlphaFoldDB" id="A0A7T7BI41"/>